<dbReference type="InterPro" id="IPR036322">
    <property type="entry name" value="WD40_repeat_dom_sf"/>
</dbReference>
<dbReference type="STRING" id="497964.CfE428DRAFT_4395"/>
<evidence type="ECO:0000313" key="2">
    <source>
        <dbReference type="EMBL" id="EDY17965.1"/>
    </source>
</evidence>
<protein>
    <submittedName>
        <fullName evidence="2">WD-40 repeat protein</fullName>
    </submittedName>
</protein>
<comment type="caution">
    <text evidence="2">The sequence shown here is derived from an EMBL/GenBank/DDBJ whole genome shotgun (WGS) entry which is preliminary data.</text>
</comment>
<sequence>MGVEVTGSGNGARPVSNRAQYVRTFEAQPDVVMALATSGDRKLLAVATRAPEVRIYLTETRQRKITIPNVPAPVLSVALNHDGSRLILGSKTGVVQVWDTTSGKLIKSLTPVPVQQAVAAEK</sequence>
<evidence type="ECO:0000256" key="1">
    <source>
        <dbReference type="PROSITE-ProRule" id="PRU00221"/>
    </source>
</evidence>
<dbReference type="EMBL" id="ABVL01000015">
    <property type="protein sequence ID" value="EDY17965.1"/>
    <property type="molecule type" value="Genomic_DNA"/>
</dbReference>
<dbReference type="AlphaFoldDB" id="B4D656"/>
<keyword evidence="3" id="KW-1185">Reference proteome</keyword>
<organism evidence="2 3">
    <name type="scientific">Chthoniobacter flavus Ellin428</name>
    <dbReference type="NCBI Taxonomy" id="497964"/>
    <lineage>
        <taxon>Bacteria</taxon>
        <taxon>Pseudomonadati</taxon>
        <taxon>Verrucomicrobiota</taxon>
        <taxon>Spartobacteria</taxon>
        <taxon>Chthoniobacterales</taxon>
        <taxon>Chthoniobacteraceae</taxon>
        <taxon>Chthoniobacter</taxon>
    </lineage>
</organism>
<dbReference type="Gene3D" id="2.130.10.10">
    <property type="entry name" value="YVTN repeat-like/Quinoprotein amine dehydrogenase"/>
    <property type="match status" value="1"/>
</dbReference>
<accession>B4D656</accession>
<dbReference type="PROSITE" id="PS50082">
    <property type="entry name" value="WD_REPEATS_2"/>
    <property type="match status" value="1"/>
</dbReference>
<dbReference type="SMART" id="SM00320">
    <property type="entry name" value="WD40"/>
    <property type="match status" value="2"/>
</dbReference>
<feature type="repeat" description="WD" evidence="1">
    <location>
        <begin position="67"/>
        <end position="108"/>
    </location>
</feature>
<dbReference type="InterPro" id="IPR001680">
    <property type="entry name" value="WD40_rpt"/>
</dbReference>
<dbReference type="SUPFAM" id="SSF50978">
    <property type="entry name" value="WD40 repeat-like"/>
    <property type="match status" value="1"/>
</dbReference>
<keyword evidence="1" id="KW-0853">WD repeat</keyword>
<name>B4D656_9BACT</name>
<dbReference type="eggNOG" id="COG2319">
    <property type="taxonomic scope" value="Bacteria"/>
</dbReference>
<evidence type="ECO:0000313" key="3">
    <source>
        <dbReference type="Proteomes" id="UP000005824"/>
    </source>
</evidence>
<dbReference type="InterPro" id="IPR015943">
    <property type="entry name" value="WD40/YVTN_repeat-like_dom_sf"/>
</dbReference>
<gene>
    <name evidence="2" type="ORF">CfE428DRAFT_4395</name>
</gene>
<dbReference type="Proteomes" id="UP000005824">
    <property type="component" value="Unassembled WGS sequence"/>
</dbReference>
<proteinExistence type="predicted"/>
<reference evidence="2 3" key="1">
    <citation type="journal article" date="2011" name="J. Bacteriol.">
        <title>Genome sequence of Chthoniobacter flavus Ellin428, an aerobic heterotrophic soil bacterium.</title>
        <authorList>
            <person name="Kant R."/>
            <person name="van Passel M.W."/>
            <person name="Palva A."/>
            <person name="Lucas S."/>
            <person name="Lapidus A."/>
            <person name="Glavina Del Rio T."/>
            <person name="Dalin E."/>
            <person name="Tice H."/>
            <person name="Bruce D."/>
            <person name="Goodwin L."/>
            <person name="Pitluck S."/>
            <person name="Larimer F.W."/>
            <person name="Land M.L."/>
            <person name="Hauser L."/>
            <person name="Sangwan P."/>
            <person name="de Vos W.M."/>
            <person name="Janssen P.H."/>
            <person name="Smidt H."/>
        </authorList>
    </citation>
    <scope>NUCLEOTIDE SEQUENCE [LARGE SCALE GENOMIC DNA]</scope>
    <source>
        <strain evidence="2 3">Ellin428</strain>
    </source>
</reference>
<dbReference type="InParanoid" id="B4D656"/>